<evidence type="ECO:0000256" key="9">
    <source>
        <dbReference type="SAM" id="MobiDB-lite"/>
    </source>
</evidence>
<evidence type="ECO:0000256" key="5">
    <source>
        <dbReference type="ARBA" id="ARBA00022792"/>
    </source>
</evidence>
<evidence type="ECO:0000256" key="4">
    <source>
        <dbReference type="ARBA" id="ARBA00022692"/>
    </source>
</evidence>
<keyword evidence="7" id="KW-0496">Mitochondrion</keyword>
<sequence>MTSFVVTVWVLEEVASEWVRFELPSGRIVALKKLHKAESENPSFYKSFCNETKILAEIRHQPEANHGESVTPSNDAQIAPLHRLSFQMSILLKLAQVSDVLALLQPIRRLQDLHLNLHRFPLKTKHYLRLLGLEQEWNGRKLSLSSPPTEKTRGGSRPTTTMADKQIIPPKHDLDAKWDACLDLTVRRFVYSSSAGAFADESTTFFCLLFFVVVMSFATCFGSCHELAIATGSPVTRWASIAFGAGVGIGSAYAECSRLFDGPPTKLPLHNASETASLSFRQKVTCLELCYLTHY</sequence>
<dbReference type="Proteomes" id="UP001189624">
    <property type="component" value="Chromosome 5"/>
</dbReference>
<keyword evidence="5" id="KW-0999">Mitochondrion inner membrane</keyword>
<comment type="function">
    <text evidence="1">Component of the MICOS complex, a large protein complex of the mitochondrial inner membrane that plays crucial roles in the maintenance of crista junctions, inner membrane architecture, and formation of contact sites to the outer membrane.</text>
</comment>
<dbReference type="Gramene" id="rna-AYBTSS11_LOCUS17485">
    <property type="protein sequence ID" value="CAJ1957966.1"/>
    <property type="gene ID" value="gene-AYBTSS11_LOCUS17485"/>
</dbReference>
<proteinExistence type="inferred from homology"/>
<dbReference type="EMBL" id="OY731402">
    <property type="protein sequence ID" value="CAJ1957966.1"/>
    <property type="molecule type" value="Genomic_DNA"/>
</dbReference>
<keyword evidence="11" id="KW-1185">Reference proteome</keyword>
<protein>
    <submittedName>
        <fullName evidence="10">Uncharacterized protein</fullName>
    </submittedName>
</protein>
<comment type="subcellular location">
    <subcellularLocation>
        <location evidence="2">Mitochondrion inner membrane</location>
        <topology evidence="2">Single-pass membrane protein</topology>
    </subcellularLocation>
</comment>
<keyword evidence="8" id="KW-0472">Membrane</keyword>
<dbReference type="AlphaFoldDB" id="A0AA86TAI1"/>
<gene>
    <name evidence="10" type="ORF">AYBTSS11_LOCUS17485</name>
</gene>
<evidence type="ECO:0000313" key="11">
    <source>
        <dbReference type="Proteomes" id="UP001189624"/>
    </source>
</evidence>
<dbReference type="PANTHER" id="PTHR21304:SF0">
    <property type="entry name" value="MICOS COMPLEX SUBUNIT MIC10"/>
    <property type="match status" value="1"/>
</dbReference>
<comment type="similarity">
    <text evidence="3">Belongs to the MICOS complex subunit Mic10 family.</text>
</comment>
<dbReference type="PANTHER" id="PTHR21304">
    <property type="entry name" value="MICOS COMPLEX SUBUNIT MIC10"/>
    <property type="match status" value="1"/>
</dbReference>
<dbReference type="GO" id="GO:0061617">
    <property type="term" value="C:MICOS complex"/>
    <property type="evidence" value="ECO:0007669"/>
    <property type="project" value="InterPro"/>
</dbReference>
<name>A0AA86TAI1_9FABA</name>
<evidence type="ECO:0000256" key="2">
    <source>
        <dbReference type="ARBA" id="ARBA00004434"/>
    </source>
</evidence>
<evidence type="ECO:0000256" key="7">
    <source>
        <dbReference type="ARBA" id="ARBA00023128"/>
    </source>
</evidence>
<reference evidence="10" key="1">
    <citation type="submission" date="2023-10" db="EMBL/GenBank/DDBJ databases">
        <authorList>
            <person name="Domelevo Entfellner J.-B."/>
        </authorList>
    </citation>
    <scope>NUCLEOTIDE SEQUENCE</scope>
</reference>
<evidence type="ECO:0000256" key="1">
    <source>
        <dbReference type="ARBA" id="ARBA00002689"/>
    </source>
</evidence>
<evidence type="ECO:0000313" key="10">
    <source>
        <dbReference type="EMBL" id="CAJ1957966.1"/>
    </source>
</evidence>
<organism evidence="10 11">
    <name type="scientific">Sphenostylis stenocarpa</name>
    <dbReference type="NCBI Taxonomy" id="92480"/>
    <lineage>
        <taxon>Eukaryota</taxon>
        <taxon>Viridiplantae</taxon>
        <taxon>Streptophyta</taxon>
        <taxon>Embryophyta</taxon>
        <taxon>Tracheophyta</taxon>
        <taxon>Spermatophyta</taxon>
        <taxon>Magnoliopsida</taxon>
        <taxon>eudicotyledons</taxon>
        <taxon>Gunneridae</taxon>
        <taxon>Pentapetalae</taxon>
        <taxon>rosids</taxon>
        <taxon>fabids</taxon>
        <taxon>Fabales</taxon>
        <taxon>Fabaceae</taxon>
        <taxon>Papilionoideae</taxon>
        <taxon>50 kb inversion clade</taxon>
        <taxon>NPAAA clade</taxon>
        <taxon>indigoferoid/millettioid clade</taxon>
        <taxon>Phaseoleae</taxon>
        <taxon>Sphenostylis</taxon>
    </lineage>
</organism>
<dbReference type="InterPro" id="IPR007512">
    <property type="entry name" value="Mic10"/>
</dbReference>
<keyword evidence="6" id="KW-1133">Transmembrane helix</keyword>
<keyword evidence="4" id="KW-0812">Transmembrane</keyword>
<evidence type="ECO:0000256" key="8">
    <source>
        <dbReference type="ARBA" id="ARBA00023136"/>
    </source>
</evidence>
<accession>A0AA86TAI1</accession>
<evidence type="ECO:0000256" key="6">
    <source>
        <dbReference type="ARBA" id="ARBA00022989"/>
    </source>
</evidence>
<dbReference type="Pfam" id="PF04418">
    <property type="entry name" value="DUF543"/>
    <property type="match status" value="1"/>
</dbReference>
<evidence type="ECO:0000256" key="3">
    <source>
        <dbReference type="ARBA" id="ARBA00006792"/>
    </source>
</evidence>
<feature type="region of interest" description="Disordered" evidence="9">
    <location>
        <begin position="142"/>
        <end position="163"/>
    </location>
</feature>